<comment type="similarity">
    <text evidence="6">Belongs to the vsr family.</text>
</comment>
<evidence type="ECO:0000256" key="3">
    <source>
        <dbReference type="ARBA" id="ARBA00022763"/>
    </source>
</evidence>
<proteinExistence type="inferred from homology"/>
<evidence type="ECO:0000256" key="1">
    <source>
        <dbReference type="ARBA" id="ARBA00022722"/>
    </source>
</evidence>
<comment type="function">
    <text evidence="6">May nick specific sequences that contain T:G mispairs resulting from m5C-deamination.</text>
</comment>
<comment type="caution">
    <text evidence="7">The sequence shown here is derived from an EMBL/GenBank/DDBJ whole genome shotgun (WGS) entry which is preliminary data.</text>
</comment>
<dbReference type="EC" id="3.1.-.-" evidence="6"/>
<dbReference type="Pfam" id="PF03852">
    <property type="entry name" value="Vsr"/>
    <property type="match status" value="1"/>
</dbReference>
<accession>A0ABX9ZH95</accession>
<dbReference type="Proteomes" id="UP000270216">
    <property type="component" value="Unassembled WGS sequence"/>
</dbReference>
<dbReference type="EMBL" id="RWHX01000095">
    <property type="protein sequence ID" value="RSK73730.1"/>
    <property type="molecule type" value="Genomic_DNA"/>
</dbReference>
<dbReference type="SUPFAM" id="SSF52980">
    <property type="entry name" value="Restriction endonuclease-like"/>
    <property type="match status" value="1"/>
</dbReference>
<evidence type="ECO:0000256" key="6">
    <source>
        <dbReference type="PIRNR" id="PIRNR018267"/>
    </source>
</evidence>
<dbReference type="RefSeq" id="WP_107338520.1">
    <property type="nucleotide sequence ID" value="NZ_PYYA01000060.1"/>
</dbReference>
<evidence type="ECO:0000313" key="7">
    <source>
        <dbReference type="EMBL" id="RSK73730.1"/>
    </source>
</evidence>
<dbReference type="NCBIfam" id="TIGR00632">
    <property type="entry name" value="vsr"/>
    <property type="match status" value="1"/>
</dbReference>
<dbReference type="GO" id="GO:0004519">
    <property type="term" value="F:endonuclease activity"/>
    <property type="evidence" value="ECO:0007669"/>
    <property type="project" value="UniProtKB-KW"/>
</dbReference>
<keyword evidence="1 6" id="KW-0540">Nuclease</keyword>
<protein>
    <recommendedName>
        <fullName evidence="6">Very short patch repair endonuclease</fullName>
        <ecNumber evidence="6">3.1.-.-</ecNumber>
    </recommendedName>
</protein>
<dbReference type="InterPro" id="IPR011335">
    <property type="entry name" value="Restrct_endonuc-II-like"/>
</dbReference>
<keyword evidence="4 6" id="KW-0378">Hydrolase</keyword>
<keyword evidence="8" id="KW-1185">Reference proteome</keyword>
<organism evidence="7 8">
    <name type="scientific">Pandoraea apista</name>
    <dbReference type="NCBI Taxonomy" id="93218"/>
    <lineage>
        <taxon>Bacteria</taxon>
        <taxon>Pseudomonadati</taxon>
        <taxon>Pseudomonadota</taxon>
        <taxon>Betaproteobacteria</taxon>
        <taxon>Burkholderiales</taxon>
        <taxon>Burkholderiaceae</taxon>
        <taxon>Pandoraea</taxon>
    </lineage>
</organism>
<evidence type="ECO:0000313" key="8">
    <source>
        <dbReference type="Proteomes" id="UP000270216"/>
    </source>
</evidence>
<dbReference type="InterPro" id="IPR004603">
    <property type="entry name" value="DNA_mismatch_endonuc_vsr"/>
</dbReference>
<dbReference type="PIRSF" id="PIRSF018267">
    <property type="entry name" value="VSR_endonuc"/>
    <property type="match status" value="1"/>
</dbReference>
<name>A0ABX9ZH95_9BURK</name>
<dbReference type="CDD" id="cd00221">
    <property type="entry name" value="Vsr"/>
    <property type="match status" value="1"/>
</dbReference>
<evidence type="ECO:0000256" key="2">
    <source>
        <dbReference type="ARBA" id="ARBA00022759"/>
    </source>
</evidence>
<gene>
    <name evidence="7" type="primary">vsr</name>
    <name evidence="7" type="ORF">EJE83_25350</name>
</gene>
<keyword evidence="2 6" id="KW-0255">Endonuclease</keyword>
<reference evidence="7 8" key="1">
    <citation type="submission" date="2018-12" db="EMBL/GenBank/DDBJ databases">
        <title>Whole genome sequence of a Pandoraea apista isolate from a patient with cystic fibrosis.</title>
        <authorList>
            <person name="Kenna D.T."/>
            <person name="Turton J.F."/>
        </authorList>
    </citation>
    <scope>NUCLEOTIDE SEQUENCE [LARGE SCALE GENOMIC DNA]</scope>
    <source>
        <strain evidence="7 8">Pa13324</strain>
    </source>
</reference>
<evidence type="ECO:0000256" key="4">
    <source>
        <dbReference type="ARBA" id="ARBA00022801"/>
    </source>
</evidence>
<keyword evidence="5 6" id="KW-0234">DNA repair</keyword>
<dbReference type="Gene3D" id="3.40.960.10">
    <property type="entry name" value="VSR Endonuclease"/>
    <property type="match status" value="1"/>
</dbReference>
<sequence>MDRLSTEHRSWLMSRVGAKNTAPELAVRKLLFSMGYRYRLHGKALPGRPDIVFPGRRKVIFVNGCFWHGHESCRYGRLPRSRIDFWADKIARNRERDSRNVEQLRQQGWRTLTVWQCELKNFEELAQKLYDFLEDE</sequence>
<evidence type="ECO:0000256" key="5">
    <source>
        <dbReference type="ARBA" id="ARBA00023204"/>
    </source>
</evidence>
<keyword evidence="3 6" id="KW-0227">DNA damage</keyword>